<evidence type="ECO:0000256" key="1">
    <source>
        <dbReference type="ARBA" id="ARBA00022553"/>
    </source>
</evidence>
<feature type="domain" description="Response regulatory" evidence="5">
    <location>
        <begin position="1176"/>
        <end position="1317"/>
    </location>
</feature>
<comment type="caution">
    <text evidence="6">The sequence shown here is derived from an EMBL/GenBank/DDBJ whole genome shotgun (WGS) entry which is preliminary data.</text>
</comment>
<dbReference type="OrthoDB" id="303614at2759"/>
<reference evidence="6 7" key="1">
    <citation type="journal article" date="2018" name="BMC Genomics">
        <title>Comparative genome analyses reveal sequence features reflecting distinct modes of host-adaptation between dicot and monocot powdery mildew.</title>
        <authorList>
            <person name="Wu Y."/>
            <person name="Ma X."/>
            <person name="Pan Z."/>
            <person name="Kale S.D."/>
            <person name="Song Y."/>
            <person name="King H."/>
            <person name="Zhang Q."/>
            <person name="Presley C."/>
            <person name="Deng X."/>
            <person name="Wei C.I."/>
            <person name="Xiao S."/>
        </authorList>
    </citation>
    <scope>NUCLEOTIDE SEQUENCE [LARGE SCALE GENOMIC DNA]</scope>
    <source>
        <strain evidence="6">UCSC1</strain>
    </source>
</reference>
<evidence type="ECO:0000313" key="6">
    <source>
        <dbReference type="EMBL" id="RKF54007.1"/>
    </source>
</evidence>
<evidence type="ECO:0000313" key="7">
    <source>
        <dbReference type="Proteomes" id="UP000285405"/>
    </source>
</evidence>
<dbReference type="SUPFAM" id="SSF55781">
    <property type="entry name" value="GAF domain-like"/>
    <property type="match status" value="1"/>
</dbReference>
<evidence type="ECO:0000259" key="5">
    <source>
        <dbReference type="PROSITE" id="PS50110"/>
    </source>
</evidence>
<feature type="region of interest" description="Disordered" evidence="3">
    <location>
        <begin position="499"/>
        <end position="520"/>
    </location>
</feature>
<dbReference type="Pfam" id="PF00512">
    <property type="entry name" value="HisKA"/>
    <property type="match status" value="1"/>
</dbReference>
<dbReference type="InterPro" id="IPR036890">
    <property type="entry name" value="HATPase_C_sf"/>
</dbReference>
<dbReference type="FunFam" id="3.30.450.40:FF:000083">
    <property type="entry name" value="Sensor histidine kinase/response regulator, putative (AFU_orthologue AFUA_4G00660)"/>
    <property type="match status" value="1"/>
</dbReference>
<dbReference type="EMBL" id="MCBR01021595">
    <property type="protein sequence ID" value="RKF54007.1"/>
    <property type="molecule type" value="Genomic_DNA"/>
</dbReference>
<dbReference type="CDD" id="cd00082">
    <property type="entry name" value="HisKA"/>
    <property type="match status" value="1"/>
</dbReference>
<dbReference type="SMART" id="SM00448">
    <property type="entry name" value="REC"/>
    <property type="match status" value="1"/>
</dbReference>
<dbReference type="PROSITE" id="PS50110">
    <property type="entry name" value="RESPONSE_REGULATORY"/>
    <property type="match status" value="1"/>
</dbReference>
<dbReference type="SUPFAM" id="SSF47384">
    <property type="entry name" value="Homodimeric domain of signal transducing histidine kinase"/>
    <property type="match status" value="1"/>
</dbReference>
<feature type="region of interest" description="Disordered" evidence="3">
    <location>
        <begin position="372"/>
        <end position="409"/>
    </location>
</feature>
<dbReference type="CDD" id="cd17546">
    <property type="entry name" value="REC_hyHK_CKI1_RcsC-like"/>
    <property type="match status" value="1"/>
</dbReference>
<keyword evidence="6" id="KW-0808">Transferase</keyword>
<dbReference type="InterPro" id="IPR003594">
    <property type="entry name" value="HATPase_dom"/>
</dbReference>
<dbReference type="SUPFAM" id="SSF55874">
    <property type="entry name" value="ATPase domain of HSP90 chaperone/DNA topoisomerase II/histidine kinase"/>
    <property type="match status" value="1"/>
</dbReference>
<organism evidence="6 7">
    <name type="scientific">Golovinomyces cichoracearum</name>
    <dbReference type="NCBI Taxonomy" id="62708"/>
    <lineage>
        <taxon>Eukaryota</taxon>
        <taxon>Fungi</taxon>
        <taxon>Dikarya</taxon>
        <taxon>Ascomycota</taxon>
        <taxon>Pezizomycotina</taxon>
        <taxon>Leotiomycetes</taxon>
        <taxon>Erysiphales</taxon>
        <taxon>Erysiphaceae</taxon>
        <taxon>Golovinomyces</taxon>
    </lineage>
</organism>
<protein>
    <submittedName>
        <fullName evidence="6">Putative two-component sensor protein histidine protein kinase</fullName>
    </submittedName>
</protein>
<feature type="modified residue" description="4-aspartylphosphate" evidence="2">
    <location>
        <position position="1228"/>
    </location>
</feature>
<proteinExistence type="predicted"/>
<dbReference type="PROSITE" id="PS50109">
    <property type="entry name" value="HIS_KIN"/>
    <property type="match status" value="1"/>
</dbReference>
<dbReference type="Gene3D" id="3.30.565.10">
    <property type="entry name" value="Histidine kinase-like ATPase, C-terminal domain"/>
    <property type="match status" value="1"/>
</dbReference>
<dbReference type="InterPro" id="IPR004358">
    <property type="entry name" value="Sig_transdc_His_kin-like_C"/>
</dbReference>
<dbReference type="Pfam" id="PF02518">
    <property type="entry name" value="HATPase_c"/>
    <property type="match status" value="1"/>
</dbReference>
<dbReference type="InterPro" id="IPR050956">
    <property type="entry name" value="2C_system_His_kinase"/>
</dbReference>
<dbReference type="PANTHER" id="PTHR43719:SF11">
    <property type="entry name" value="HISTIDINE KINASE_RESPONSE REGULATOR, PUTATIVE-RELATED"/>
    <property type="match status" value="1"/>
</dbReference>
<dbReference type="InterPro" id="IPR011006">
    <property type="entry name" value="CheY-like_superfamily"/>
</dbReference>
<evidence type="ECO:0000256" key="3">
    <source>
        <dbReference type="SAM" id="MobiDB-lite"/>
    </source>
</evidence>
<dbReference type="InterPro" id="IPR029016">
    <property type="entry name" value="GAF-like_dom_sf"/>
</dbReference>
<dbReference type="Gene3D" id="1.10.287.130">
    <property type="match status" value="1"/>
</dbReference>
<feature type="region of interest" description="Disordered" evidence="3">
    <location>
        <begin position="417"/>
        <end position="436"/>
    </location>
</feature>
<dbReference type="SMART" id="SM00387">
    <property type="entry name" value="HATPase_c"/>
    <property type="match status" value="1"/>
</dbReference>
<dbReference type="InterPro" id="IPR001789">
    <property type="entry name" value="Sig_transdc_resp-reg_receiver"/>
</dbReference>
<dbReference type="GO" id="GO:0000155">
    <property type="term" value="F:phosphorelay sensor kinase activity"/>
    <property type="evidence" value="ECO:0007669"/>
    <property type="project" value="InterPro"/>
</dbReference>
<name>A0A420H999_9PEZI</name>
<evidence type="ECO:0000259" key="4">
    <source>
        <dbReference type="PROSITE" id="PS50109"/>
    </source>
</evidence>
<dbReference type="InterPro" id="IPR036097">
    <property type="entry name" value="HisK_dim/P_sf"/>
</dbReference>
<dbReference type="Gene3D" id="3.40.50.2300">
    <property type="match status" value="1"/>
</dbReference>
<dbReference type="SUPFAM" id="SSF52172">
    <property type="entry name" value="CheY-like"/>
    <property type="match status" value="1"/>
</dbReference>
<feature type="compositionally biased region" description="Polar residues" evidence="3">
    <location>
        <begin position="372"/>
        <end position="400"/>
    </location>
</feature>
<dbReference type="InterPro" id="IPR005467">
    <property type="entry name" value="His_kinase_dom"/>
</dbReference>
<dbReference type="PANTHER" id="PTHR43719">
    <property type="entry name" value="TWO-COMPONENT HISTIDINE KINASE"/>
    <property type="match status" value="1"/>
</dbReference>
<dbReference type="InterPro" id="IPR003661">
    <property type="entry name" value="HisK_dim/P_dom"/>
</dbReference>
<dbReference type="Proteomes" id="UP000285405">
    <property type="component" value="Unassembled WGS sequence"/>
</dbReference>
<gene>
    <name evidence="6" type="ORF">GcC1_215022</name>
</gene>
<sequence>MTPTKISTEFSHLEGVSDEARARELYKYFQPSAEPTSQAPEASRELNITSNVSSSKVSSPDTALTVFCQLTAWRLGCQRAMISLIDAENQYFIAESTRSLDLANNNIHAPGDELWLGCSRVNKSGRLCERTIAVAATNSQTYPHFIVNDLSIDEQFNTLPFVCGSPFLRRYVGVPLITKRGIPIGSLFVVDDRPGNGLTKENNMFLGTMAKTVMRHLELVREVEEHRRVMKMSQGISSFVERRVEVFEANNEKINVDAKITGVSEKERSIHSVKPNDPVADLKKATSDNVLITCDIPERMDVKENENTTQTEPTREADKSTTLPLISERVYTSPENDTEDASIRSLFYRAAHLIQTACEMDGGTVFYDARTGSSESVSGRKSNLASCQSRTHSQIGSECSTSDDELEPDKKQILKSQSISSTTCLDKRSPQNRGEYLYPKSVTSMNRRTEILGYSTSKYSSIHGDNFPGTHVFKPLRHKILQSLLRQYPRGKLWAFNVDGTDSSSEQNSKSEEIKSESRNKGGNVRVRSVVKYLSQHFPGARQLIFVPLWDAGRSRWFSGCFAWSKDPTRILSKQNELSFLTAFGNCVMAEWARIDTELADQKKSDFIGSISHELRSPLHGILASVEFLEEVLTGWEKQLVETIESCGRTLLDTIVSPFKTSRVWLTLKNHILDFSKISHFESHWRKTKRAKSRINHPMALEQSDMPMLNLFQDIDLSVICEEVIDSVYAGHVFQNITAQSFNQVADTQGKMSDSMMSSQYSKNDFKSPKCNGDIAVILDIDPQNYHVTTQPGALRRLIMNLLGNSLKYTSHGYIIIRLDCHDIEDLITTGPNGNEEIIPRSLLTFTVTDTGKGISPEFLRNKLFIPFAQENILSSGTGLGLSIVRAIVSLLEGDINIDSEVGQGTQVKVSIPVLRRVPHNPLTSEKDSKSVTTHPQGGIHQAVLDLRKLAAGQKVSLSGFDLSTEDPIIAEQIINMKASITNYIVNWYQMQVVSSGEKTDFIIAYAVKSSEILSLALQALKTHGNNPSIIVLCSQSSVLGRFHTIPETSCKVGYITRPTGPVKLAKAMAQTFINTPAPLNAVADSQQTGRNELDFDFRKFSVDGDCEESKAIDEEPSSQCFENPNDSFQRSVVEHPDYTSHKLKRSKRTDSVITVPKNLNITESPNLRKKCKAPSILIVDDNHINLRLVGTYLGRRAYPCIDTALDGLEAVSKFEAFPGGYDIIFMDITMPKLDGFGATRRIRRIEKEMGLSTGTSTAKNSSELSRKLGRKPAIIIAFTGRSSTEDQNEAVRCGIDLFMTKPVPFREVGKICDNWIANQIQDDTDPT</sequence>
<dbReference type="Pfam" id="PF00072">
    <property type="entry name" value="Response_reg"/>
    <property type="match status" value="1"/>
</dbReference>
<feature type="domain" description="Histidine kinase" evidence="4">
    <location>
        <begin position="610"/>
        <end position="916"/>
    </location>
</feature>
<keyword evidence="6" id="KW-0418">Kinase</keyword>
<dbReference type="Gene3D" id="3.30.450.40">
    <property type="match status" value="1"/>
</dbReference>
<evidence type="ECO:0000256" key="2">
    <source>
        <dbReference type="PROSITE-ProRule" id="PRU00169"/>
    </source>
</evidence>
<dbReference type="PRINTS" id="PR00344">
    <property type="entry name" value="BCTRLSENSOR"/>
</dbReference>
<accession>A0A420H999</accession>
<feature type="compositionally biased region" description="Basic and acidic residues" evidence="3">
    <location>
        <begin position="509"/>
        <end position="520"/>
    </location>
</feature>
<dbReference type="SMART" id="SM00388">
    <property type="entry name" value="HisKA"/>
    <property type="match status" value="1"/>
</dbReference>
<keyword evidence="1 2" id="KW-0597">Phosphoprotein</keyword>